<keyword evidence="2" id="KW-1185">Reference proteome</keyword>
<protein>
    <submittedName>
        <fullName evidence="1">Uncharacterized protein</fullName>
    </submittedName>
</protein>
<name>A0AAV2BIW1_9ARAC</name>
<evidence type="ECO:0000313" key="2">
    <source>
        <dbReference type="Proteomes" id="UP001497382"/>
    </source>
</evidence>
<reference evidence="1 2" key="1">
    <citation type="submission" date="2024-04" db="EMBL/GenBank/DDBJ databases">
        <authorList>
            <person name="Rising A."/>
            <person name="Reimegard J."/>
            <person name="Sonavane S."/>
            <person name="Akerstrom W."/>
            <person name="Nylinder S."/>
            <person name="Hedman E."/>
            <person name="Kallberg Y."/>
        </authorList>
    </citation>
    <scope>NUCLEOTIDE SEQUENCE [LARGE SCALE GENOMIC DNA]</scope>
</reference>
<dbReference type="Proteomes" id="UP001497382">
    <property type="component" value="Unassembled WGS sequence"/>
</dbReference>
<dbReference type="EMBL" id="CAXIEN010000382">
    <property type="protein sequence ID" value="CAL1295862.1"/>
    <property type="molecule type" value="Genomic_DNA"/>
</dbReference>
<gene>
    <name evidence="1" type="ORF">LARSCL_LOCUS19522</name>
</gene>
<organism evidence="1 2">
    <name type="scientific">Larinioides sclopetarius</name>
    <dbReference type="NCBI Taxonomy" id="280406"/>
    <lineage>
        <taxon>Eukaryota</taxon>
        <taxon>Metazoa</taxon>
        <taxon>Ecdysozoa</taxon>
        <taxon>Arthropoda</taxon>
        <taxon>Chelicerata</taxon>
        <taxon>Arachnida</taxon>
        <taxon>Araneae</taxon>
        <taxon>Araneomorphae</taxon>
        <taxon>Entelegynae</taxon>
        <taxon>Araneoidea</taxon>
        <taxon>Araneidae</taxon>
        <taxon>Larinioides</taxon>
    </lineage>
</organism>
<proteinExistence type="predicted"/>
<evidence type="ECO:0000313" key="1">
    <source>
        <dbReference type="EMBL" id="CAL1295862.1"/>
    </source>
</evidence>
<comment type="caution">
    <text evidence="1">The sequence shown here is derived from an EMBL/GenBank/DDBJ whole genome shotgun (WGS) entry which is preliminary data.</text>
</comment>
<sequence length="41" mass="4620">MGMRRDIIAWSSLVGTSLEFKLAAGRDECHPSREKGELKIM</sequence>
<accession>A0AAV2BIW1</accession>
<dbReference type="AlphaFoldDB" id="A0AAV2BIW1"/>